<evidence type="ECO:0000256" key="1">
    <source>
        <dbReference type="ARBA" id="ARBA00004571"/>
    </source>
</evidence>
<comment type="similarity">
    <text evidence="7">Belongs to the TonB-dependent receptor family.</text>
</comment>
<evidence type="ECO:0000256" key="3">
    <source>
        <dbReference type="ARBA" id="ARBA00022452"/>
    </source>
</evidence>
<protein>
    <submittedName>
        <fullName evidence="9">TonB-dependent receptor</fullName>
    </submittedName>
</protein>
<evidence type="ECO:0000256" key="2">
    <source>
        <dbReference type="ARBA" id="ARBA00022448"/>
    </source>
</evidence>
<dbReference type="GO" id="GO:0009279">
    <property type="term" value="C:cell outer membrane"/>
    <property type="evidence" value="ECO:0007669"/>
    <property type="project" value="UniProtKB-SubCell"/>
</dbReference>
<evidence type="ECO:0000256" key="4">
    <source>
        <dbReference type="ARBA" id="ARBA00022692"/>
    </source>
</evidence>
<dbReference type="PROSITE" id="PS52016">
    <property type="entry name" value="TONB_DEPENDENT_REC_3"/>
    <property type="match status" value="1"/>
</dbReference>
<dbReference type="AlphaFoldDB" id="A0A372ITK9"/>
<keyword evidence="2 7" id="KW-0813">Transport</keyword>
<proteinExistence type="inferred from homology"/>
<dbReference type="SUPFAM" id="SSF49464">
    <property type="entry name" value="Carboxypeptidase regulatory domain-like"/>
    <property type="match status" value="1"/>
</dbReference>
<keyword evidence="10" id="KW-1185">Reference proteome</keyword>
<dbReference type="Proteomes" id="UP000264702">
    <property type="component" value="Unassembled WGS sequence"/>
</dbReference>
<dbReference type="Gene3D" id="2.170.130.10">
    <property type="entry name" value="TonB-dependent receptor, plug domain"/>
    <property type="match status" value="1"/>
</dbReference>
<dbReference type="InterPro" id="IPR039426">
    <property type="entry name" value="TonB-dep_rcpt-like"/>
</dbReference>
<dbReference type="SUPFAM" id="SSF56935">
    <property type="entry name" value="Porins"/>
    <property type="match status" value="1"/>
</dbReference>
<keyword evidence="9" id="KW-0675">Receptor</keyword>
<dbReference type="Gene3D" id="2.40.170.20">
    <property type="entry name" value="TonB-dependent receptor, beta-barrel domain"/>
    <property type="match status" value="1"/>
</dbReference>
<keyword evidence="3 7" id="KW-1134">Transmembrane beta strand</keyword>
<evidence type="ECO:0000256" key="7">
    <source>
        <dbReference type="PROSITE-ProRule" id="PRU01360"/>
    </source>
</evidence>
<keyword evidence="5 7" id="KW-0472">Membrane</keyword>
<reference evidence="9 10" key="1">
    <citation type="submission" date="2018-08" db="EMBL/GenBank/DDBJ databases">
        <title>Acidipila sp. 4G-K13, an acidobacterium isolated from forest soil.</title>
        <authorList>
            <person name="Gao Z.-H."/>
            <person name="Qiu L.-H."/>
        </authorList>
    </citation>
    <scope>NUCLEOTIDE SEQUENCE [LARGE SCALE GENOMIC DNA]</scope>
    <source>
        <strain evidence="9 10">4G-K13</strain>
    </source>
</reference>
<keyword evidence="4 7" id="KW-0812">Transmembrane</keyword>
<name>A0A372ITK9_9BACT</name>
<dbReference type="Pfam" id="PF13620">
    <property type="entry name" value="CarboxypepD_reg"/>
    <property type="match status" value="1"/>
</dbReference>
<accession>A0A372ITK9</accession>
<evidence type="ECO:0000256" key="5">
    <source>
        <dbReference type="ARBA" id="ARBA00023136"/>
    </source>
</evidence>
<dbReference type="EMBL" id="QVQT01000001">
    <property type="protein sequence ID" value="RFU18287.1"/>
    <property type="molecule type" value="Genomic_DNA"/>
</dbReference>
<evidence type="ECO:0000313" key="9">
    <source>
        <dbReference type="EMBL" id="RFU18287.1"/>
    </source>
</evidence>
<comment type="caution">
    <text evidence="9">The sequence shown here is derived from an EMBL/GenBank/DDBJ whole genome shotgun (WGS) entry which is preliminary data.</text>
</comment>
<dbReference type="InterPro" id="IPR012910">
    <property type="entry name" value="Plug_dom"/>
</dbReference>
<organism evidence="9 10">
    <name type="scientific">Paracidobacterium acidisoli</name>
    <dbReference type="NCBI Taxonomy" id="2303751"/>
    <lineage>
        <taxon>Bacteria</taxon>
        <taxon>Pseudomonadati</taxon>
        <taxon>Acidobacteriota</taxon>
        <taxon>Terriglobia</taxon>
        <taxon>Terriglobales</taxon>
        <taxon>Acidobacteriaceae</taxon>
        <taxon>Paracidobacterium</taxon>
    </lineage>
</organism>
<gene>
    <name evidence="9" type="ORF">D0Y96_01555</name>
</gene>
<feature type="domain" description="TonB-dependent receptor plug" evidence="8">
    <location>
        <begin position="127"/>
        <end position="222"/>
    </location>
</feature>
<comment type="subcellular location">
    <subcellularLocation>
        <location evidence="1 7">Cell outer membrane</location>
        <topology evidence="1 7">Multi-pass membrane protein</topology>
    </subcellularLocation>
</comment>
<dbReference type="InterPro" id="IPR037066">
    <property type="entry name" value="Plug_dom_sf"/>
</dbReference>
<evidence type="ECO:0000259" key="8">
    <source>
        <dbReference type="Pfam" id="PF07715"/>
    </source>
</evidence>
<dbReference type="Pfam" id="PF07715">
    <property type="entry name" value="Plug"/>
    <property type="match status" value="1"/>
</dbReference>
<dbReference type="Gene3D" id="2.60.40.1120">
    <property type="entry name" value="Carboxypeptidase-like, regulatory domain"/>
    <property type="match status" value="1"/>
</dbReference>
<evidence type="ECO:0000256" key="6">
    <source>
        <dbReference type="ARBA" id="ARBA00023237"/>
    </source>
</evidence>
<keyword evidence="6 7" id="KW-0998">Cell outer membrane</keyword>
<evidence type="ECO:0000313" key="10">
    <source>
        <dbReference type="Proteomes" id="UP000264702"/>
    </source>
</evidence>
<dbReference type="InterPro" id="IPR036942">
    <property type="entry name" value="Beta-barrel_TonB_sf"/>
</dbReference>
<sequence>MRTMRFFALLLFCLICVPMIRASVFGQIQGIVHDPHHRPVPGVHVSVHAAHSDLSFSAITNQDGAFRIPAVPLGDYVVTVSSEGFATLQQTITVTSDSTLILHFPLEIATVAQSTTITAEHPALNPDTVTPTTQISRMDIAETPGAGRTNSLAMITDYVPGAYMTHDMLHMRGGHQLSWLIDGVSIPNTNIASNIAPQIDPGDIDTLEVDRGSYNAGLGDRTYGIFNVVPRTGFEYNREGEFVTSIGSYYQTNNQLSLGSHSEKFAWFTSLNGNRSNYGLQPAIEQPVHDAENGYGGFGSLIYNVNTANQMRLVSQLRTDYYQIPRDPDPDDWQNQLYPSSGLRDGEHETDGYVAFTWVHTFNPTTLLQVSPFYHYNSAKYEPHSDDFPTATTADQTGNYAGLQAAISTSIAKNALSGGVYSYEQHEGDLFSIQGQLSPQNSNVNGGIEELWLEDSYKPAPWLTLTGGERQTHFQGTISEDAIYPRIGAAVQIPKLHWVFRGFYGHFYQPPPLTTISGPLLQLAQDNNTSFQPLRGERDEEHQFGVQIPFRGWLLDADTFQTRANNFLDHSNIGASSIYIPVTVDGALIQGWELTLRSPQLWKYGRAHLAYSNQIAQQRGPISGGLICYSPGDPSACAVPPGYSPLDHDQRNTLNVGLDGNLPDHIYGSFNIYYGSGFSNGYTDPPSPYSGDYLPAHTTADAAMGKTFSDKVTLSINALNIANTRVLLDNSLTFGGFHYNDPRQIYGEVRYRFHF</sequence>
<dbReference type="InterPro" id="IPR008969">
    <property type="entry name" value="CarboxyPept-like_regulatory"/>
</dbReference>